<evidence type="ECO:0000256" key="4">
    <source>
        <dbReference type="ARBA" id="ARBA00022553"/>
    </source>
</evidence>
<dbReference type="HOGENOM" id="CLU_019564_0_1_0"/>
<dbReference type="PIRSF" id="PIRSF037532">
    <property type="entry name" value="STHK_NtrY"/>
    <property type="match status" value="1"/>
</dbReference>
<dbReference type="InterPro" id="IPR005467">
    <property type="entry name" value="His_kinase_dom"/>
</dbReference>
<evidence type="ECO:0000313" key="10">
    <source>
        <dbReference type="EMBL" id="ABF40395.1"/>
    </source>
</evidence>
<proteinExistence type="predicted"/>
<dbReference type="SMART" id="SM00387">
    <property type="entry name" value="HATPase_c"/>
    <property type="match status" value="1"/>
</dbReference>
<accession>Q1IRV5</accession>
<dbReference type="EnsemblBacteria" id="ABF40395">
    <property type="protein sequence ID" value="ABF40395"/>
    <property type="gene ID" value="Acid345_1393"/>
</dbReference>
<dbReference type="GO" id="GO:0016020">
    <property type="term" value="C:membrane"/>
    <property type="evidence" value="ECO:0007669"/>
    <property type="project" value="UniProtKB-SubCell"/>
</dbReference>
<comment type="catalytic activity">
    <reaction evidence="1">
        <text>ATP + protein L-histidine = ADP + protein N-phospho-L-histidine.</text>
        <dbReference type="EC" id="2.7.13.3"/>
    </reaction>
</comment>
<dbReference type="Proteomes" id="UP000002432">
    <property type="component" value="Chromosome"/>
</dbReference>
<sequence>MAAPEPIRPPDTRRKRTIIAIVLAVLIFVLFTIIFSQAAFNLTFLHPDTSQQTLIFAALSALIFLLFVALVFVLLRNLVKLYFDSQSRVFGSRFRTKMVLGALGISLGPVIIMFIFAYGLMNRSIDRWFSKPIEEVRARAEGVASLLANYAIANANAEALSIAEGVEVDKAYQTGNFSKVVEEMRRHEATLQGGFSVALQDDNAEAEFHAPQPWRQLRAQTPGILAPQPPDHPHSIQIGQRDFMVGVAPIGKNGRILVAIPLPANYSQQLKDIEFSQQQYWELHQQRKLIRRTYMGFLLLLTALVLFASTWVAFYLSKLVTRPLVALAEATREMAMGRLDYRVDVAAQDELGELVKSFNSMAAQMESSREKIDASTRELAMANVEIEERRRYLETILETIPTGVLSLDAQRHVTRVNTAFRRLARLSEGYTANPGTTLTDIFPEDVVHDLEHMLRRADRMGTTTSQMEVSTPRVQLNVAMTVSSLDPRPRNSAFRLGYVIVVEDLSDLLKAQKQAAWREVARRVAHEIKNPLTPIALAAERIRRHLDRGLQPDANSLAVIHSCSDTIASSVETLRNLVDQFSALARFPASQPQASDINEVVQSALLMFEGRLEGIRVTTFLAPDLPKVMADPAAVKRAVANLVDNAAEALNSSMLREIQIATNLTGSRDMVEIVVADTGHGVTSEVKEKLFLPYFSTKQRGTGLGLAIVSRIIEDHHGTIRVEENSPVGTRFIVELPVAPESAIATAAEHAQHSDR</sequence>
<dbReference type="EC" id="2.7.13.3" evidence="3"/>
<dbReference type="PROSITE" id="PS50885">
    <property type="entry name" value="HAMP"/>
    <property type="match status" value="1"/>
</dbReference>
<keyword evidence="7" id="KW-0812">Transmembrane</keyword>
<evidence type="ECO:0000259" key="8">
    <source>
        <dbReference type="PROSITE" id="PS50109"/>
    </source>
</evidence>
<dbReference type="PROSITE" id="PS50109">
    <property type="entry name" value="HIS_KIN"/>
    <property type="match status" value="1"/>
</dbReference>
<evidence type="ECO:0000256" key="1">
    <source>
        <dbReference type="ARBA" id="ARBA00000085"/>
    </source>
</evidence>
<comment type="subcellular location">
    <subcellularLocation>
        <location evidence="2">Membrane</location>
    </subcellularLocation>
</comment>
<dbReference type="CDD" id="cd00082">
    <property type="entry name" value="HisKA"/>
    <property type="match status" value="1"/>
</dbReference>
<evidence type="ECO:0000256" key="6">
    <source>
        <dbReference type="ARBA" id="ARBA00022777"/>
    </source>
</evidence>
<dbReference type="EMBL" id="CP000360">
    <property type="protein sequence ID" value="ABF40395.1"/>
    <property type="molecule type" value="Genomic_DNA"/>
</dbReference>
<dbReference type="Pfam" id="PF13188">
    <property type="entry name" value="PAS_8"/>
    <property type="match status" value="1"/>
</dbReference>
<dbReference type="InterPro" id="IPR004358">
    <property type="entry name" value="Sig_transdc_His_kin-like_C"/>
</dbReference>
<name>Q1IRV5_KORVE</name>
<dbReference type="Gene3D" id="3.30.450.20">
    <property type="entry name" value="PAS domain"/>
    <property type="match status" value="1"/>
</dbReference>
<dbReference type="eggNOG" id="COG5000">
    <property type="taxonomic scope" value="Bacteria"/>
</dbReference>
<dbReference type="InterPro" id="IPR017232">
    <property type="entry name" value="NtrY"/>
</dbReference>
<evidence type="ECO:0000256" key="3">
    <source>
        <dbReference type="ARBA" id="ARBA00012438"/>
    </source>
</evidence>
<keyword evidence="4" id="KW-0597">Phosphoprotein</keyword>
<gene>
    <name evidence="10" type="ordered locus">Acid345_1393</name>
</gene>
<dbReference type="InterPro" id="IPR003594">
    <property type="entry name" value="HATPase_dom"/>
</dbReference>
<protein>
    <recommendedName>
        <fullName evidence="3">histidine kinase</fullName>
        <ecNumber evidence="3">2.7.13.3</ecNumber>
    </recommendedName>
</protein>
<dbReference type="SUPFAM" id="SSF55785">
    <property type="entry name" value="PYP-like sensor domain (PAS domain)"/>
    <property type="match status" value="1"/>
</dbReference>
<keyword evidence="7" id="KW-1133">Transmembrane helix</keyword>
<dbReference type="PRINTS" id="PR00344">
    <property type="entry name" value="BCTRLSENSOR"/>
</dbReference>
<dbReference type="SMART" id="SM00388">
    <property type="entry name" value="HisKA"/>
    <property type="match status" value="1"/>
</dbReference>
<dbReference type="KEGG" id="aba:Acid345_1393"/>
<evidence type="ECO:0000256" key="2">
    <source>
        <dbReference type="ARBA" id="ARBA00004370"/>
    </source>
</evidence>
<keyword evidence="7" id="KW-0472">Membrane</keyword>
<dbReference type="Gene3D" id="6.10.340.10">
    <property type="match status" value="1"/>
</dbReference>
<dbReference type="InterPro" id="IPR035965">
    <property type="entry name" value="PAS-like_dom_sf"/>
</dbReference>
<keyword evidence="6 10" id="KW-0418">Kinase</keyword>
<feature type="transmembrane region" description="Helical" evidence="7">
    <location>
        <begin position="18"/>
        <end position="42"/>
    </location>
</feature>
<keyword evidence="5 10" id="KW-0808">Transferase</keyword>
<reference evidence="10 11" key="1">
    <citation type="journal article" date="2009" name="Appl. Environ. Microbiol.">
        <title>Three genomes from the phylum Acidobacteria provide insight into the lifestyles of these microorganisms in soils.</title>
        <authorList>
            <person name="Ward N.L."/>
            <person name="Challacombe J.F."/>
            <person name="Janssen P.H."/>
            <person name="Henrissat B."/>
            <person name="Coutinho P.M."/>
            <person name="Wu M."/>
            <person name="Xie G."/>
            <person name="Haft D.H."/>
            <person name="Sait M."/>
            <person name="Badger J."/>
            <person name="Barabote R.D."/>
            <person name="Bradley B."/>
            <person name="Brettin T.S."/>
            <person name="Brinkac L.M."/>
            <person name="Bruce D."/>
            <person name="Creasy T."/>
            <person name="Daugherty S.C."/>
            <person name="Davidsen T.M."/>
            <person name="DeBoy R.T."/>
            <person name="Detter J.C."/>
            <person name="Dodson R.J."/>
            <person name="Durkin A.S."/>
            <person name="Ganapathy A."/>
            <person name="Gwinn-Giglio M."/>
            <person name="Han C.S."/>
            <person name="Khouri H."/>
            <person name="Kiss H."/>
            <person name="Kothari S.P."/>
            <person name="Madupu R."/>
            <person name="Nelson K.E."/>
            <person name="Nelson W.C."/>
            <person name="Paulsen I."/>
            <person name="Penn K."/>
            <person name="Ren Q."/>
            <person name="Rosovitz M.J."/>
            <person name="Selengut J.D."/>
            <person name="Shrivastava S."/>
            <person name="Sullivan S.A."/>
            <person name="Tapia R."/>
            <person name="Thompson L.S."/>
            <person name="Watkins K.L."/>
            <person name="Yang Q."/>
            <person name="Yu C."/>
            <person name="Zafar N."/>
            <person name="Zhou L."/>
            <person name="Kuske C.R."/>
        </authorList>
    </citation>
    <scope>NUCLEOTIDE SEQUENCE [LARGE SCALE GENOMIC DNA]</scope>
    <source>
        <strain evidence="10 11">Ellin345</strain>
    </source>
</reference>
<dbReference type="SMART" id="SM00304">
    <property type="entry name" value="HAMP"/>
    <property type="match status" value="1"/>
</dbReference>
<dbReference type="InterPro" id="IPR000014">
    <property type="entry name" value="PAS"/>
</dbReference>
<feature type="transmembrane region" description="Helical" evidence="7">
    <location>
        <begin position="99"/>
        <end position="121"/>
    </location>
</feature>
<feature type="domain" description="HAMP" evidence="9">
    <location>
        <begin position="318"/>
        <end position="370"/>
    </location>
</feature>
<dbReference type="InterPro" id="IPR036890">
    <property type="entry name" value="HATPase_C_sf"/>
</dbReference>
<feature type="transmembrane region" description="Helical" evidence="7">
    <location>
        <begin position="294"/>
        <end position="316"/>
    </location>
</feature>
<dbReference type="Gene3D" id="3.30.565.10">
    <property type="entry name" value="Histidine kinase-like ATPase, C-terminal domain"/>
    <property type="match status" value="1"/>
</dbReference>
<evidence type="ECO:0000313" key="11">
    <source>
        <dbReference type="Proteomes" id="UP000002432"/>
    </source>
</evidence>
<dbReference type="STRING" id="204669.Acid345_1393"/>
<evidence type="ECO:0000256" key="7">
    <source>
        <dbReference type="SAM" id="Phobius"/>
    </source>
</evidence>
<evidence type="ECO:0000256" key="5">
    <source>
        <dbReference type="ARBA" id="ARBA00022679"/>
    </source>
</evidence>
<dbReference type="Pfam" id="PF00512">
    <property type="entry name" value="HisKA"/>
    <property type="match status" value="1"/>
</dbReference>
<evidence type="ECO:0000259" key="9">
    <source>
        <dbReference type="PROSITE" id="PS50885"/>
    </source>
</evidence>
<feature type="transmembrane region" description="Helical" evidence="7">
    <location>
        <begin position="54"/>
        <end position="79"/>
    </location>
</feature>
<dbReference type="GO" id="GO:0000155">
    <property type="term" value="F:phosphorelay sensor kinase activity"/>
    <property type="evidence" value="ECO:0007669"/>
    <property type="project" value="InterPro"/>
</dbReference>
<dbReference type="Pfam" id="PF02518">
    <property type="entry name" value="HATPase_c"/>
    <property type="match status" value="1"/>
</dbReference>
<dbReference type="InterPro" id="IPR036097">
    <property type="entry name" value="HisK_dim/P_sf"/>
</dbReference>
<dbReference type="InterPro" id="IPR003660">
    <property type="entry name" value="HAMP_dom"/>
</dbReference>
<feature type="domain" description="Histidine kinase" evidence="8">
    <location>
        <begin position="523"/>
        <end position="740"/>
    </location>
</feature>
<dbReference type="SUPFAM" id="SSF47384">
    <property type="entry name" value="Homodimeric domain of signal transducing histidine kinase"/>
    <property type="match status" value="1"/>
</dbReference>
<dbReference type="PANTHER" id="PTHR43065">
    <property type="entry name" value="SENSOR HISTIDINE KINASE"/>
    <property type="match status" value="1"/>
</dbReference>
<dbReference type="Gene3D" id="1.10.287.130">
    <property type="match status" value="1"/>
</dbReference>
<dbReference type="CDD" id="cd06225">
    <property type="entry name" value="HAMP"/>
    <property type="match status" value="1"/>
</dbReference>
<dbReference type="SUPFAM" id="SSF55874">
    <property type="entry name" value="ATPase domain of HSP90 chaperone/DNA topoisomerase II/histidine kinase"/>
    <property type="match status" value="1"/>
</dbReference>
<dbReference type="SUPFAM" id="SSF158472">
    <property type="entry name" value="HAMP domain-like"/>
    <property type="match status" value="1"/>
</dbReference>
<dbReference type="PANTHER" id="PTHR43065:SF42">
    <property type="entry name" value="TWO-COMPONENT SENSOR PPRA"/>
    <property type="match status" value="1"/>
</dbReference>
<keyword evidence="11" id="KW-1185">Reference proteome</keyword>
<dbReference type="AlphaFoldDB" id="Q1IRV5"/>
<dbReference type="InterPro" id="IPR003661">
    <property type="entry name" value="HisK_dim/P_dom"/>
</dbReference>
<dbReference type="Pfam" id="PF00672">
    <property type="entry name" value="HAMP"/>
    <property type="match status" value="1"/>
</dbReference>
<organism evidence="10 11">
    <name type="scientific">Koribacter versatilis (strain Ellin345)</name>
    <dbReference type="NCBI Taxonomy" id="204669"/>
    <lineage>
        <taxon>Bacteria</taxon>
        <taxon>Pseudomonadati</taxon>
        <taxon>Acidobacteriota</taxon>
        <taxon>Terriglobia</taxon>
        <taxon>Terriglobales</taxon>
        <taxon>Candidatus Korobacteraceae</taxon>
        <taxon>Candidatus Korobacter</taxon>
    </lineage>
</organism>